<gene>
    <name evidence="9" type="ORF">J2Z44_000197</name>
</gene>
<accession>A0ABS4JZW6</accession>
<comment type="subcellular location">
    <subcellularLocation>
        <location evidence="1">Cell membrane</location>
        <topology evidence="1">Multi-pass membrane protein</topology>
    </subcellularLocation>
</comment>
<keyword evidence="10" id="KW-1185">Reference proteome</keyword>
<feature type="transmembrane region" description="Helical" evidence="7">
    <location>
        <begin position="308"/>
        <end position="332"/>
    </location>
</feature>
<evidence type="ECO:0000256" key="2">
    <source>
        <dbReference type="ARBA" id="ARBA00022475"/>
    </source>
</evidence>
<comment type="similarity">
    <text evidence="6">Belongs to the ABC-4 integral membrane protein family.</text>
</comment>
<protein>
    <submittedName>
        <fullName evidence="9">ABC-type antimicrobial peptide transport system permease subunit</fullName>
    </submittedName>
</protein>
<dbReference type="PANTHER" id="PTHR30572:SF4">
    <property type="entry name" value="ABC TRANSPORTER PERMEASE YTRF"/>
    <property type="match status" value="1"/>
</dbReference>
<comment type="caution">
    <text evidence="9">The sequence shown here is derived from an EMBL/GenBank/DDBJ whole genome shotgun (WGS) entry which is preliminary data.</text>
</comment>
<sequence>MRSFWGIIPRYIIKNKKRIVFMGIGIVLSVALIVSLSIIQESVSKTSYERMVDDAGGIYDISFFTRDYGKFEELKTDSAVEKMSIAANLGEYRIPNSKVNIDIKAYDENITEFLNFNLIEGRYPQKGNEIALEQWVLDAFPQKYEIGDTMKFPHTVEYRTLEGERLQEEMESNFVLVGTFKYTNNQFPNKNTAKGYITKEFLKDNLKNQNLEYEGYIFINPTSSVTDTAMQLAATNNYSKIFFNENYVKTSTMQYGKVFELIFKVLFIIIGAVASIIIFNVFNISITERIKEFGMLRAIGASPLRIKGIVLGEGITLGMIFIPIGIFLGSLAVRTVMMLSSATGNLNGLFHIPMAGITPALVVGFLSIIIGVYFPAVKASRISPMEAISSNNNLNLKGRKIKSSLEGNGTLRKRFKFPANMAYMNINRNKKKFITTVVSLSITIIMLSCVNYLIGSADPIANFRKNFPSDFVLLSSGTSKDYGLTEKDISKLSEIKGVEKISTERRISSPVYVPTESVTSKGLKFQEANSNRNPYLKELFNKKQYFFETRTLGYSSEELEKLKSGLIEGNIDVNEMKEKKLAIVAQDLNYRDYTNIKVGDRIKISYPIYDEKGNPVRDSKEVFEVGAVVKEEMLASVDASTSIMFIVSEDAMKNYLNIDNYQQANIILNKDANYEQAEKEIRDTMKLSRDLTIKSFKEELKATKESNVKLSMTLYSLVFIVAIVSVINLINIMYMNVMIRNKEIGMMRALGFGSDEVKAMIKHEGMFYGVAASIVGITLGMLSTYVIYIKGRGVIKADMAWSFPTLEIAVVFVITTFITVIAAILPSRKLFTSSVVDSIRGIE</sequence>
<organism evidence="9 10">
    <name type="scientific">Clostridium punense</name>
    <dbReference type="NCBI Taxonomy" id="1054297"/>
    <lineage>
        <taxon>Bacteria</taxon>
        <taxon>Bacillati</taxon>
        <taxon>Bacillota</taxon>
        <taxon>Clostridia</taxon>
        <taxon>Eubacteriales</taxon>
        <taxon>Clostridiaceae</taxon>
        <taxon>Clostridium</taxon>
    </lineage>
</organism>
<keyword evidence="3 7" id="KW-0812">Transmembrane</keyword>
<feature type="transmembrane region" description="Helical" evidence="7">
    <location>
        <begin position="352"/>
        <end position="376"/>
    </location>
</feature>
<feature type="transmembrane region" description="Helical" evidence="7">
    <location>
        <begin position="714"/>
        <end position="737"/>
    </location>
</feature>
<feature type="transmembrane region" description="Helical" evidence="7">
    <location>
        <begin position="766"/>
        <end position="788"/>
    </location>
</feature>
<name>A0ABS4JZW6_9CLOT</name>
<dbReference type="InterPro" id="IPR050250">
    <property type="entry name" value="Macrolide_Exporter_MacB"/>
</dbReference>
<keyword evidence="2" id="KW-1003">Cell membrane</keyword>
<dbReference type="RefSeq" id="WP_021284367.1">
    <property type="nucleotide sequence ID" value="NZ_JAGGLL010000001.1"/>
</dbReference>
<evidence type="ECO:0000256" key="7">
    <source>
        <dbReference type="SAM" id="Phobius"/>
    </source>
</evidence>
<proteinExistence type="inferred from homology"/>
<evidence type="ECO:0000256" key="6">
    <source>
        <dbReference type="ARBA" id="ARBA00038076"/>
    </source>
</evidence>
<evidence type="ECO:0000259" key="8">
    <source>
        <dbReference type="Pfam" id="PF02687"/>
    </source>
</evidence>
<keyword evidence="4 7" id="KW-1133">Transmembrane helix</keyword>
<dbReference type="Pfam" id="PF02687">
    <property type="entry name" value="FtsX"/>
    <property type="match status" value="2"/>
</dbReference>
<reference evidence="9 10" key="1">
    <citation type="submission" date="2021-03" db="EMBL/GenBank/DDBJ databases">
        <title>Genomic Encyclopedia of Type Strains, Phase IV (KMG-IV): sequencing the most valuable type-strain genomes for metagenomic binning, comparative biology and taxonomic classification.</title>
        <authorList>
            <person name="Goeker M."/>
        </authorList>
    </citation>
    <scope>NUCLEOTIDE SEQUENCE [LARGE SCALE GENOMIC DNA]</scope>
    <source>
        <strain evidence="9 10">DSM 28650</strain>
    </source>
</reference>
<evidence type="ECO:0000256" key="4">
    <source>
        <dbReference type="ARBA" id="ARBA00022989"/>
    </source>
</evidence>
<evidence type="ECO:0000256" key="3">
    <source>
        <dbReference type="ARBA" id="ARBA00022692"/>
    </source>
</evidence>
<dbReference type="PANTHER" id="PTHR30572">
    <property type="entry name" value="MEMBRANE COMPONENT OF TRANSPORTER-RELATED"/>
    <property type="match status" value="1"/>
</dbReference>
<feature type="transmembrane region" description="Helical" evidence="7">
    <location>
        <begin position="433"/>
        <end position="454"/>
    </location>
</feature>
<evidence type="ECO:0000256" key="1">
    <source>
        <dbReference type="ARBA" id="ARBA00004651"/>
    </source>
</evidence>
<feature type="domain" description="ABC3 transporter permease C-terminal" evidence="8">
    <location>
        <begin position="265"/>
        <end position="384"/>
    </location>
</feature>
<feature type="domain" description="ABC3 transporter permease C-terminal" evidence="8">
    <location>
        <begin position="716"/>
        <end position="834"/>
    </location>
</feature>
<evidence type="ECO:0000256" key="5">
    <source>
        <dbReference type="ARBA" id="ARBA00023136"/>
    </source>
</evidence>
<dbReference type="Proteomes" id="UP001519308">
    <property type="component" value="Unassembled WGS sequence"/>
</dbReference>
<dbReference type="InterPro" id="IPR003838">
    <property type="entry name" value="ABC3_permease_C"/>
</dbReference>
<dbReference type="EMBL" id="JAGGLL010000001">
    <property type="protein sequence ID" value="MBP2020416.1"/>
    <property type="molecule type" value="Genomic_DNA"/>
</dbReference>
<evidence type="ECO:0000313" key="9">
    <source>
        <dbReference type="EMBL" id="MBP2020416.1"/>
    </source>
</evidence>
<keyword evidence="5 7" id="KW-0472">Membrane</keyword>
<evidence type="ECO:0000313" key="10">
    <source>
        <dbReference type="Proteomes" id="UP001519308"/>
    </source>
</evidence>
<feature type="transmembrane region" description="Helical" evidence="7">
    <location>
        <begin position="20"/>
        <end position="39"/>
    </location>
</feature>
<feature type="transmembrane region" description="Helical" evidence="7">
    <location>
        <begin position="261"/>
        <end position="287"/>
    </location>
</feature>
<feature type="transmembrane region" description="Helical" evidence="7">
    <location>
        <begin position="808"/>
        <end position="825"/>
    </location>
</feature>